<reference evidence="2 3" key="1">
    <citation type="submission" date="2017-11" db="EMBL/GenBank/DDBJ databases">
        <title>De novo assembly and phasing of dikaryotic genomes from two isolates of Puccinia coronata f. sp. avenae, the causal agent of oat crown rust.</title>
        <authorList>
            <person name="Miller M.E."/>
            <person name="Zhang Y."/>
            <person name="Omidvar V."/>
            <person name="Sperschneider J."/>
            <person name="Schwessinger B."/>
            <person name="Raley C."/>
            <person name="Palmer J.M."/>
            <person name="Garnica D."/>
            <person name="Upadhyaya N."/>
            <person name="Rathjen J."/>
            <person name="Taylor J.M."/>
            <person name="Park R.F."/>
            <person name="Dodds P.N."/>
            <person name="Hirsch C.D."/>
            <person name="Kianian S.F."/>
            <person name="Figueroa M."/>
        </authorList>
    </citation>
    <scope>NUCLEOTIDE SEQUENCE [LARGE SCALE GENOMIC DNA]</scope>
    <source>
        <strain evidence="2">12SD80</strain>
    </source>
</reference>
<accession>A0A2N5UCZ9</accession>
<dbReference type="EMBL" id="PGCI01000174">
    <property type="protein sequence ID" value="PLW35614.1"/>
    <property type="molecule type" value="Genomic_DNA"/>
</dbReference>
<comment type="caution">
    <text evidence="2">The sequence shown here is derived from an EMBL/GenBank/DDBJ whole genome shotgun (WGS) entry which is preliminary data.</text>
</comment>
<dbReference type="Proteomes" id="UP000235392">
    <property type="component" value="Unassembled WGS sequence"/>
</dbReference>
<proteinExistence type="predicted"/>
<organism evidence="2 3">
    <name type="scientific">Puccinia coronata f. sp. avenae</name>
    <dbReference type="NCBI Taxonomy" id="200324"/>
    <lineage>
        <taxon>Eukaryota</taxon>
        <taxon>Fungi</taxon>
        <taxon>Dikarya</taxon>
        <taxon>Basidiomycota</taxon>
        <taxon>Pucciniomycotina</taxon>
        <taxon>Pucciniomycetes</taxon>
        <taxon>Pucciniales</taxon>
        <taxon>Pucciniaceae</taxon>
        <taxon>Puccinia</taxon>
    </lineage>
</organism>
<feature type="region of interest" description="Disordered" evidence="1">
    <location>
        <begin position="56"/>
        <end position="114"/>
    </location>
</feature>
<name>A0A2N5UCZ9_9BASI</name>
<feature type="compositionally biased region" description="Basic residues" evidence="1">
    <location>
        <begin position="72"/>
        <end position="81"/>
    </location>
</feature>
<dbReference type="AlphaFoldDB" id="A0A2N5UCZ9"/>
<evidence type="ECO:0000313" key="3">
    <source>
        <dbReference type="Proteomes" id="UP000235392"/>
    </source>
</evidence>
<sequence length="114" mass="12315">MVLTTPVLFQATLTTKTSQEILQSPLPHSTYYSGLNAWPAAIRNPITSNCTTTAAQLGAREQPSQTNAQTQPKKKSRRKTKCTIVDNGELPEPTSTNRPDVTSASAPTTNETVD</sequence>
<feature type="compositionally biased region" description="Polar residues" evidence="1">
    <location>
        <begin position="62"/>
        <end position="71"/>
    </location>
</feature>
<feature type="compositionally biased region" description="Polar residues" evidence="1">
    <location>
        <begin position="93"/>
        <end position="114"/>
    </location>
</feature>
<gene>
    <name evidence="2" type="ORF">PCASD_10211</name>
</gene>
<evidence type="ECO:0000256" key="1">
    <source>
        <dbReference type="SAM" id="MobiDB-lite"/>
    </source>
</evidence>
<protein>
    <submittedName>
        <fullName evidence="2">Uncharacterized protein</fullName>
    </submittedName>
</protein>
<evidence type="ECO:0000313" key="2">
    <source>
        <dbReference type="EMBL" id="PLW35614.1"/>
    </source>
</evidence>